<accession>A0A7W8XCG4</accession>
<dbReference type="Proteomes" id="UP000528824">
    <property type="component" value="Unassembled WGS sequence"/>
</dbReference>
<reference evidence="1 2" key="1">
    <citation type="submission" date="2020-08" db="EMBL/GenBank/DDBJ databases">
        <title>Genomic Encyclopedia of Type Strains, Phase IV (KMG-V): Genome sequencing to study the core and pangenomes of soil and plant-associated prokaryotes.</title>
        <authorList>
            <person name="Whitman W."/>
        </authorList>
    </citation>
    <scope>NUCLEOTIDE SEQUENCE [LARGE SCALE GENOMIC DNA]</scope>
    <source>
        <strain evidence="1 2">SEMIA 4034</strain>
    </source>
</reference>
<comment type="caution">
    <text evidence="1">The sequence shown here is derived from an EMBL/GenBank/DDBJ whole genome shotgun (WGS) entry which is preliminary data.</text>
</comment>
<dbReference type="AlphaFoldDB" id="A0A7W8XCG4"/>
<dbReference type="EMBL" id="JACHBC010000003">
    <property type="protein sequence ID" value="MBB5560090.1"/>
    <property type="molecule type" value="Genomic_DNA"/>
</dbReference>
<protein>
    <submittedName>
        <fullName evidence="1">Ca2+/Na+ antiporter</fullName>
    </submittedName>
</protein>
<gene>
    <name evidence="1" type="ORF">GGI59_001741</name>
</gene>
<keyword evidence="2" id="KW-1185">Reference proteome</keyword>
<name>A0A7W8XCG4_9HYPH</name>
<evidence type="ECO:0000313" key="2">
    <source>
        <dbReference type="Proteomes" id="UP000528824"/>
    </source>
</evidence>
<proteinExistence type="predicted"/>
<evidence type="ECO:0000313" key="1">
    <source>
        <dbReference type="EMBL" id="MBB5560090.1"/>
    </source>
</evidence>
<organism evidence="1 2">
    <name type="scientific">Rhizobium lentis</name>
    <dbReference type="NCBI Taxonomy" id="1138194"/>
    <lineage>
        <taxon>Bacteria</taxon>
        <taxon>Pseudomonadati</taxon>
        <taxon>Pseudomonadota</taxon>
        <taxon>Alphaproteobacteria</taxon>
        <taxon>Hyphomicrobiales</taxon>
        <taxon>Rhizobiaceae</taxon>
        <taxon>Rhizobium/Agrobacterium group</taxon>
        <taxon>Rhizobium</taxon>
    </lineage>
</organism>
<sequence>MDIAFVRVCTKIADTHVLRPRQIGAHVVAWLSTLPESVVTLSPDMVSKVMTCFDSPFSS</sequence>